<dbReference type="AlphaFoldDB" id="V8FTE5"/>
<name>V8FTE5_9BURK</name>
<comment type="caution">
    <text evidence="1">The sequence shown here is derived from an EMBL/GenBank/DDBJ whole genome shotgun (WGS) entry which is preliminary data.</text>
</comment>
<dbReference type="RefSeq" id="WP_023952811.1">
    <property type="nucleotide sequence ID" value="NZ_AYSV01000118.1"/>
</dbReference>
<dbReference type="Proteomes" id="UP000018766">
    <property type="component" value="Unassembled WGS sequence"/>
</dbReference>
<dbReference type="EMBL" id="AYSV01000118">
    <property type="protein sequence ID" value="ETD67554.1"/>
    <property type="molecule type" value="Genomic_DNA"/>
</dbReference>
<organism evidence="1 2">
    <name type="scientific">Pelistega indica</name>
    <dbReference type="NCBI Taxonomy" id="1414851"/>
    <lineage>
        <taxon>Bacteria</taxon>
        <taxon>Pseudomonadati</taxon>
        <taxon>Pseudomonadota</taxon>
        <taxon>Betaproteobacteria</taxon>
        <taxon>Burkholderiales</taxon>
        <taxon>Alcaligenaceae</taxon>
        <taxon>Pelistega</taxon>
    </lineage>
</organism>
<keyword evidence="2" id="KW-1185">Reference proteome</keyword>
<evidence type="ECO:0000313" key="2">
    <source>
        <dbReference type="Proteomes" id="UP000018766"/>
    </source>
</evidence>
<gene>
    <name evidence="1" type="ORF">V757_11230</name>
</gene>
<sequence length="127" mass="14969">MTIRIELEPFDIENKDRCIHIIALLVPLFKEYYNSKKTPEEPEFNFNFTEFIQDWWKGEKVLLLAYDDDTLIGFLYAQKRSNLFSSLPELRVKYEYVNVGYPTVIENLRTYAAQLLPMFGCVILSGD</sequence>
<evidence type="ECO:0000313" key="1">
    <source>
        <dbReference type="EMBL" id="ETD67554.1"/>
    </source>
</evidence>
<protein>
    <recommendedName>
        <fullName evidence="3">N-acetyltransferase domain-containing protein</fullName>
    </recommendedName>
</protein>
<reference evidence="1 2" key="1">
    <citation type="submission" date="2013-11" db="EMBL/GenBank/DDBJ databases">
        <title>Genomic analysis of Pelistega sp. HM-7.</title>
        <authorList>
            <person name="Kumbhare S.V."/>
            <person name="Shetty S.A."/>
            <person name="Sharma O."/>
            <person name="Dhotre D.P."/>
        </authorList>
    </citation>
    <scope>NUCLEOTIDE SEQUENCE [LARGE SCALE GENOMIC DNA]</scope>
    <source>
        <strain evidence="1 2">HM-7</strain>
    </source>
</reference>
<proteinExistence type="predicted"/>
<evidence type="ECO:0008006" key="3">
    <source>
        <dbReference type="Google" id="ProtNLM"/>
    </source>
</evidence>
<accession>V8FTE5</accession>